<keyword evidence="3" id="KW-1185">Reference proteome</keyword>
<dbReference type="PANTHER" id="PTHR28083">
    <property type="entry name" value="GOOD FOR FULL DBP5 ACTIVITY PROTEIN 2"/>
    <property type="match status" value="1"/>
</dbReference>
<organism evidence="2 3">
    <name type="scientific">Mollisia scopiformis</name>
    <name type="common">Conifer needle endophyte fungus</name>
    <name type="synonym">Phialocephala scopiformis</name>
    <dbReference type="NCBI Taxonomy" id="149040"/>
    <lineage>
        <taxon>Eukaryota</taxon>
        <taxon>Fungi</taxon>
        <taxon>Dikarya</taxon>
        <taxon>Ascomycota</taxon>
        <taxon>Pezizomycotina</taxon>
        <taxon>Leotiomycetes</taxon>
        <taxon>Helotiales</taxon>
        <taxon>Mollisiaceae</taxon>
        <taxon>Mollisia</taxon>
    </lineage>
</organism>
<proteinExistence type="predicted"/>
<evidence type="ECO:0000259" key="1">
    <source>
        <dbReference type="Pfam" id="PF21762"/>
    </source>
</evidence>
<dbReference type="KEGG" id="psco:LY89DRAFT_293389"/>
<name>A0A194XQH9_MOLSC</name>
<dbReference type="PANTHER" id="PTHR28083:SF1">
    <property type="entry name" value="GOOD FOR FULL DBP5 ACTIVITY PROTEIN 2"/>
    <property type="match status" value="1"/>
</dbReference>
<dbReference type="InterPro" id="IPR040151">
    <property type="entry name" value="Gfd2/YDR514C-like"/>
</dbReference>
<dbReference type="EMBL" id="KQ947406">
    <property type="protein sequence ID" value="KUJ22314.1"/>
    <property type="molecule type" value="Genomic_DNA"/>
</dbReference>
<reference evidence="2 3" key="1">
    <citation type="submission" date="2015-10" db="EMBL/GenBank/DDBJ databases">
        <title>Full genome of DAOMC 229536 Phialocephala scopiformis, a fungal endophyte of spruce producing the potent anti-insectan compound rugulosin.</title>
        <authorList>
            <consortium name="DOE Joint Genome Institute"/>
            <person name="Walker A.K."/>
            <person name="Frasz S.L."/>
            <person name="Seifert K.A."/>
            <person name="Miller J.D."/>
            <person name="Mondo S.J."/>
            <person name="Labutti K."/>
            <person name="Lipzen A."/>
            <person name="Dockter R."/>
            <person name="Kennedy M."/>
            <person name="Grigoriev I.V."/>
            <person name="Spatafora J.W."/>
        </authorList>
    </citation>
    <scope>NUCLEOTIDE SEQUENCE [LARGE SCALE GENOMIC DNA]</scope>
    <source>
        <strain evidence="2 3">CBS 120377</strain>
    </source>
</reference>
<evidence type="ECO:0000313" key="3">
    <source>
        <dbReference type="Proteomes" id="UP000070700"/>
    </source>
</evidence>
<dbReference type="RefSeq" id="XP_018076669.1">
    <property type="nucleotide sequence ID" value="XM_018206530.1"/>
</dbReference>
<sequence length="342" mass="38667">MEIEPRSLAVSKSNGVEVLRNLLGFGAGEMIDAIFVAIDFEGCQNIENAFQTSIDSEFGVAYLDTRDLLHHEEKDPSSFITTQEFATGSNSRFDKAVKNFRFGVAERVSIYDLGEKIRQCLNPQDADITNEKRKVIIVRHWRNEMRSVEALRIFSHDLRCVHRILDISRTANELFERPPGCPIGLTKLSSDLSLPFRGEDFHTAGNDANCTLRVLLMLAVKSQENIIPEGPQSKLVALLRQIAQAPLPPTKSEEEVNRLLAMQPTEPLDDAAQPVDMSRFYVKLTKASLRQRFTQRRQEKDNDPEERARRAAIRANRDLKEDGENFMGALQQLEIRVSNAAS</sequence>
<dbReference type="Proteomes" id="UP000070700">
    <property type="component" value="Unassembled WGS sequence"/>
</dbReference>
<dbReference type="OrthoDB" id="5953249at2759"/>
<dbReference type="FunCoup" id="A0A194XQH9">
    <property type="interactions" value="41"/>
</dbReference>
<accession>A0A194XQH9</accession>
<dbReference type="InterPro" id="IPR048519">
    <property type="entry name" value="Gfd2/YDR514C-like_C"/>
</dbReference>
<evidence type="ECO:0000313" key="2">
    <source>
        <dbReference type="EMBL" id="KUJ22314.1"/>
    </source>
</evidence>
<dbReference type="InParanoid" id="A0A194XQH9"/>
<dbReference type="GO" id="GO:0005634">
    <property type="term" value="C:nucleus"/>
    <property type="evidence" value="ECO:0007669"/>
    <property type="project" value="TreeGrafter"/>
</dbReference>
<protein>
    <recommendedName>
        <fullName evidence="1">Gfd2/YDR514C-like C-terminal domain-containing protein</fullName>
    </recommendedName>
</protein>
<dbReference type="Pfam" id="PF21762">
    <property type="entry name" value="DEDDh_C"/>
    <property type="match status" value="1"/>
</dbReference>
<gene>
    <name evidence="2" type="ORF">LY89DRAFT_293389</name>
</gene>
<feature type="domain" description="Gfd2/YDR514C-like C-terminal" evidence="1">
    <location>
        <begin position="34"/>
        <end position="217"/>
    </location>
</feature>
<dbReference type="AlphaFoldDB" id="A0A194XQH9"/>
<dbReference type="GeneID" id="28816256"/>